<sequence length="222" mass="24469">MSEVIAGSDPSTEANTGFDASRIAKVKAWLVSQFDAARKDVSDFDRIAKVKAWLVSQFDAAGKDVSDFEKDVSDFEYTPQSIAHLHNLANISQEKTQAAGIVAKDFCQKASEYHSQAARYPECCCHQNTWFGKKRKALLQDIAILTGAEYQARDLGLLIENTSVEQLGLARKVTVSQDSRTIIADAAIKDEIQAKIAQIKNELLGTDFVYDSEACRANCQVL</sequence>
<proteinExistence type="inferred from homology"/>
<protein>
    <submittedName>
        <fullName evidence="10">Uncharacterized protein</fullName>
    </submittedName>
</protein>
<evidence type="ECO:0000256" key="2">
    <source>
        <dbReference type="ARBA" id="ARBA00005479"/>
    </source>
</evidence>
<dbReference type="Pfam" id="PF25762">
    <property type="entry name" value="HAUS1"/>
    <property type="match status" value="1"/>
</dbReference>
<dbReference type="EMBL" id="CAUOFW020005725">
    <property type="protein sequence ID" value="CAK9171412.1"/>
    <property type="molecule type" value="Genomic_DNA"/>
</dbReference>
<evidence type="ECO:0000313" key="11">
    <source>
        <dbReference type="Proteomes" id="UP001642360"/>
    </source>
</evidence>
<reference evidence="10 11" key="1">
    <citation type="submission" date="2024-02" db="EMBL/GenBank/DDBJ databases">
        <authorList>
            <person name="Vignale AGUSTIN F."/>
            <person name="Sosa J E."/>
            <person name="Modenutti C."/>
        </authorList>
    </citation>
    <scope>NUCLEOTIDE SEQUENCE [LARGE SCALE GENOMIC DNA]</scope>
</reference>
<evidence type="ECO:0000256" key="9">
    <source>
        <dbReference type="ARBA" id="ARBA00023306"/>
    </source>
</evidence>
<comment type="caution">
    <text evidence="10">The sequence shown here is derived from an EMBL/GenBank/DDBJ whole genome shotgun (WGS) entry which is preliminary data.</text>
</comment>
<evidence type="ECO:0000256" key="4">
    <source>
        <dbReference type="ARBA" id="ARBA00022618"/>
    </source>
</evidence>
<evidence type="ECO:0000256" key="5">
    <source>
        <dbReference type="ARBA" id="ARBA00022701"/>
    </source>
</evidence>
<evidence type="ECO:0000256" key="6">
    <source>
        <dbReference type="ARBA" id="ARBA00022776"/>
    </source>
</evidence>
<keyword evidence="8" id="KW-0206">Cytoskeleton</keyword>
<dbReference type="GO" id="GO:0005819">
    <property type="term" value="C:spindle"/>
    <property type="evidence" value="ECO:0007669"/>
    <property type="project" value="UniProtKB-SubCell"/>
</dbReference>
<comment type="subcellular location">
    <subcellularLocation>
        <location evidence="1">Cytoplasm</location>
        <location evidence="1">Cytoskeleton</location>
        <location evidence="1">Spindle</location>
    </subcellularLocation>
</comment>
<evidence type="ECO:0000256" key="3">
    <source>
        <dbReference type="ARBA" id="ARBA00022490"/>
    </source>
</evidence>
<keyword evidence="7" id="KW-0175">Coiled coil</keyword>
<dbReference type="AlphaFoldDB" id="A0ABC8TPL5"/>
<dbReference type="InterPro" id="IPR026243">
    <property type="entry name" value="HAUS1"/>
</dbReference>
<name>A0ABC8TPL5_9AQUA</name>
<keyword evidence="4" id="KW-0132">Cell division</keyword>
<keyword evidence="9" id="KW-0131">Cell cycle</keyword>
<comment type="similarity">
    <text evidence="2">Belongs to the HAUS1 family.</text>
</comment>
<keyword evidence="11" id="KW-1185">Reference proteome</keyword>
<dbReference type="SUPFAM" id="SSF52029">
    <property type="entry name" value="GroEL apical domain-like"/>
    <property type="match status" value="1"/>
</dbReference>
<evidence type="ECO:0000313" key="10">
    <source>
        <dbReference type="EMBL" id="CAK9171412.1"/>
    </source>
</evidence>
<dbReference type="PANTHER" id="PTHR31570">
    <property type="entry name" value="HAUS AUGMIN-LIKE COMPLEX SUBUNIT 1"/>
    <property type="match status" value="1"/>
</dbReference>
<evidence type="ECO:0000256" key="1">
    <source>
        <dbReference type="ARBA" id="ARBA00004186"/>
    </source>
</evidence>
<organism evidence="10 11">
    <name type="scientific">Ilex paraguariensis</name>
    <name type="common">yerba mate</name>
    <dbReference type="NCBI Taxonomy" id="185542"/>
    <lineage>
        <taxon>Eukaryota</taxon>
        <taxon>Viridiplantae</taxon>
        <taxon>Streptophyta</taxon>
        <taxon>Embryophyta</taxon>
        <taxon>Tracheophyta</taxon>
        <taxon>Spermatophyta</taxon>
        <taxon>Magnoliopsida</taxon>
        <taxon>eudicotyledons</taxon>
        <taxon>Gunneridae</taxon>
        <taxon>Pentapetalae</taxon>
        <taxon>asterids</taxon>
        <taxon>campanulids</taxon>
        <taxon>Aquifoliales</taxon>
        <taxon>Aquifoliaceae</taxon>
        <taxon>Ilex</taxon>
    </lineage>
</organism>
<dbReference type="Gene3D" id="3.50.7.10">
    <property type="entry name" value="GroEL"/>
    <property type="match status" value="1"/>
</dbReference>
<keyword evidence="6" id="KW-0498">Mitosis</keyword>
<dbReference type="GO" id="GO:0051301">
    <property type="term" value="P:cell division"/>
    <property type="evidence" value="ECO:0007669"/>
    <property type="project" value="UniProtKB-KW"/>
</dbReference>
<evidence type="ECO:0000256" key="7">
    <source>
        <dbReference type="ARBA" id="ARBA00023054"/>
    </source>
</evidence>
<keyword evidence="3" id="KW-0963">Cytoplasm</keyword>
<dbReference type="Proteomes" id="UP001642360">
    <property type="component" value="Unassembled WGS sequence"/>
</dbReference>
<keyword evidence="5" id="KW-0493">Microtubule</keyword>
<dbReference type="InterPro" id="IPR027409">
    <property type="entry name" value="GroEL-like_apical_dom_sf"/>
</dbReference>
<gene>
    <name evidence="10" type="ORF">ILEXP_LOCUS40972</name>
</gene>
<evidence type="ECO:0000256" key="8">
    <source>
        <dbReference type="ARBA" id="ARBA00023212"/>
    </source>
</evidence>
<accession>A0ABC8TPL5</accession>
<dbReference type="PANTHER" id="PTHR31570:SF1">
    <property type="entry name" value="HAUS AUGMIN-LIKE COMPLEX SUBUNIT 1"/>
    <property type="match status" value="1"/>
</dbReference>
<dbReference type="GO" id="GO:0005874">
    <property type="term" value="C:microtubule"/>
    <property type="evidence" value="ECO:0007669"/>
    <property type="project" value="UniProtKB-KW"/>
</dbReference>